<dbReference type="GO" id="GO:0003677">
    <property type="term" value="F:DNA binding"/>
    <property type="evidence" value="ECO:0007669"/>
    <property type="project" value="InterPro"/>
</dbReference>
<dbReference type="SUPFAM" id="SSF50486">
    <property type="entry name" value="FMT C-terminal domain-like"/>
    <property type="match status" value="1"/>
</dbReference>
<evidence type="ECO:0000256" key="3">
    <source>
        <dbReference type="ARBA" id="ARBA00022801"/>
    </source>
</evidence>
<dbReference type="InterPro" id="IPR036995">
    <property type="entry name" value="MPG_sf"/>
</dbReference>
<evidence type="ECO:0000256" key="2">
    <source>
        <dbReference type="ARBA" id="ARBA00022763"/>
    </source>
</evidence>
<dbReference type="Gene3D" id="3.10.300.10">
    <property type="entry name" value="Methylpurine-DNA glycosylase (MPG)"/>
    <property type="match status" value="1"/>
</dbReference>
<evidence type="ECO:0000313" key="6">
    <source>
        <dbReference type="EMBL" id="KPQ36971.1"/>
    </source>
</evidence>
<reference evidence="6 7" key="1">
    <citation type="submission" date="2015-09" db="EMBL/GenBank/DDBJ databases">
        <title>Identification and resolution of microdiversity through metagenomic sequencing of parallel consortia.</title>
        <authorList>
            <person name="Nelson W.C."/>
            <person name="Romine M.F."/>
            <person name="Lindemann S.R."/>
        </authorList>
    </citation>
    <scope>NUCLEOTIDE SEQUENCE [LARGE SCALE GENOMIC DNA]</scope>
    <source>
        <strain evidence="6">Ana</strain>
    </source>
</reference>
<gene>
    <name evidence="6" type="ORF">HLUCCA11_03380</name>
</gene>
<dbReference type="InterPro" id="IPR011034">
    <property type="entry name" value="Formyl_transferase-like_C_sf"/>
</dbReference>
<evidence type="ECO:0000313" key="7">
    <source>
        <dbReference type="Proteomes" id="UP000050465"/>
    </source>
</evidence>
<evidence type="ECO:0000256" key="4">
    <source>
        <dbReference type="ARBA" id="ARBA00023204"/>
    </source>
</evidence>
<dbReference type="Pfam" id="PF02245">
    <property type="entry name" value="Pur_DNA_glyco"/>
    <property type="match status" value="1"/>
</dbReference>
<keyword evidence="6" id="KW-0326">Glycosidase</keyword>
<dbReference type="CDD" id="cd00540">
    <property type="entry name" value="AAG"/>
    <property type="match status" value="1"/>
</dbReference>
<protein>
    <recommendedName>
        <fullName evidence="5">Putative 3-methyladenine DNA glycosylase</fullName>
        <ecNumber evidence="5">3.2.2.-</ecNumber>
    </recommendedName>
</protein>
<dbReference type="GO" id="GO:0003905">
    <property type="term" value="F:alkylbase DNA N-glycosylase activity"/>
    <property type="evidence" value="ECO:0007669"/>
    <property type="project" value="InterPro"/>
</dbReference>
<dbReference type="NCBIfam" id="NF002003">
    <property type="entry name" value="PRK00802.1-3"/>
    <property type="match status" value="1"/>
</dbReference>
<dbReference type="PANTHER" id="PTHR10429">
    <property type="entry name" value="DNA-3-METHYLADENINE GLYCOSYLASE"/>
    <property type="match status" value="1"/>
</dbReference>
<dbReference type="Proteomes" id="UP000050465">
    <property type="component" value="Unassembled WGS sequence"/>
</dbReference>
<dbReference type="AlphaFoldDB" id="A0A0P7Z1U9"/>
<keyword evidence="2 5" id="KW-0227">DNA damage</keyword>
<dbReference type="PANTHER" id="PTHR10429:SF0">
    <property type="entry name" value="DNA-3-METHYLADENINE GLYCOSYLASE"/>
    <property type="match status" value="1"/>
</dbReference>
<dbReference type="GO" id="GO:0006284">
    <property type="term" value="P:base-excision repair"/>
    <property type="evidence" value="ECO:0007669"/>
    <property type="project" value="InterPro"/>
</dbReference>
<dbReference type="HAMAP" id="MF_00527">
    <property type="entry name" value="3MGH"/>
    <property type="match status" value="1"/>
</dbReference>
<keyword evidence="3 5" id="KW-0378">Hydrolase</keyword>
<dbReference type="PATRIC" id="fig|1666911.3.peg.3525"/>
<dbReference type="NCBIfam" id="TIGR00567">
    <property type="entry name" value="3mg"/>
    <property type="match status" value="1"/>
</dbReference>
<dbReference type="InterPro" id="IPR003180">
    <property type="entry name" value="MPG"/>
</dbReference>
<accession>A0A0P7Z1U9</accession>
<evidence type="ECO:0000256" key="1">
    <source>
        <dbReference type="ARBA" id="ARBA00009232"/>
    </source>
</evidence>
<comment type="similarity">
    <text evidence="1 5">Belongs to the DNA glycosylase MPG family.</text>
</comment>
<keyword evidence="4 5" id="KW-0234">DNA repair</keyword>
<comment type="caution">
    <text evidence="6">The sequence shown here is derived from an EMBL/GenBank/DDBJ whole genome shotgun (WGS) entry which is preliminary data.</text>
</comment>
<dbReference type="EMBL" id="LJZR01000003">
    <property type="protein sequence ID" value="KPQ36971.1"/>
    <property type="molecule type" value="Genomic_DNA"/>
</dbReference>
<dbReference type="FunFam" id="3.10.300.10:FF:000001">
    <property type="entry name" value="Putative 3-methyladenine DNA glycosylase"/>
    <property type="match status" value="1"/>
</dbReference>
<proteinExistence type="inferred from homology"/>
<sequence length="215" mass="23263">MTNVTRQQEQSPSSKIITAEWCDRPSVQVAPDLIGCTLARQMADGSIIDAVIVETEAYAPADPACHAYRGPSKRNAAMFGPPGHSYVYLIYGLYHCLNVVTEPVGIGSAVLIRALALNTVPPALDPKYTPKPHRIAAGPGKLCRTLNIDRQLDGLPYHPDSGLWLAHRQTPLAATDIVQTTRIGISQAVEKPWRWYLKGSPAVSKKATKTAVSNA</sequence>
<name>A0A0P7Z1U9_9CYAN</name>
<evidence type="ECO:0000256" key="5">
    <source>
        <dbReference type="HAMAP-Rule" id="MF_00527"/>
    </source>
</evidence>
<organism evidence="6 7">
    <name type="scientific">Phormidesmis priestleyi Ana</name>
    <dbReference type="NCBI Taxonomy" id="1666911"/>
    <lineage>
        <taxon>Bacteria</taxon>
        <taxon>Bacillati</taxon>
        <taxon>Cyanobacteriota</taxon>
        <taxon>Cyanophyceae</taxon>
        <taxon>Leptolyngbyales</taxon>
        <taxon>Leptolyngbyaceae</taxon>
        <taxon>Phormidesmis</taxon>
    </lineage>
</organism>
<dbReference type="EC" id="3.2.2.-" evidence="5"/>